<evidence type="ECO:0000259" key="2">
    <source>
        <dbReference type="Pfam" id="PF17921"/>
    </source>
</evidence>
<evidence type="ECO:0000256" key="1">
    <source>
        <dbReference type="ARBA" id="ARBA00012493"/>
    </source>
</evidence>
<dbReference type="InterPro" id="IPR043502">
    <property type="entry name" value="DNA/RNA_pol_sf"/>
</dbReference>
<proteinExistence type="predicted"/>
<dbReference type="PANTHER" id="PTHR37984">
    <property type="entry name" value="PROTEIN CBG26694"/>
    <property type="match status" value="1"/>
</dbReference>
<dbReference type="InterPro" id="IPR041588">
    <property type="entry name" value="Integrase_H2C2"/>
</dbReference>
<dbReference type="Gene3D" id="1.10.340.70">
    <property type="match status" value="1"/>
</dbReference>
<comment type="caution">
    <text evidence="3">The sequence shown here is derived from an EMBL/GenBank/DDBJ whole genome shotgun (WGS) entry which is preliminary data.</text>
</comment>
<keyword evidence="4" id="KW-1185">Reference proteome</keyword>
<dbReference type="EC" id="2.7.7.49" evidence="1"/>
<gene>
    <name evidence="3" type="ORF">PR048_032870</name>
</gene>
<accession>A0ABQ9G3F7</accession>
<dbReference type="Gene3D" id="3.10.10.10">
    <property type="entry name" value="HIV Type 1 Reverse Transcriptase, subunit A, domain 1"/>
    <property type="match status" value="1"/>
</dbReference>
<dbReference type="PANTHER" id="PTHR37984:SF8">
    <property type="entry name" value="CCHC-TYPE DOMAIN-CONTAINING PROTEIN"/>
    <property type="match status" value="1"/>
</dbReference>
<protein>
    <recommendedName>
        <fullName evidence="1">RNA-directed DNA polymerase</fullName>
        <ecNumber evidence="1">2.7.7.49</ecNumber>
    </recommendedName>
</protein>
<sequence length="301" mass="34589">MDWAETPTLFGNYRVKFKLTTGAQCNVLTTSVASKCECQVLQSKTKYLVSLSKDSVPGFVYDIDLVGQPNLRMYPPRKVPYSIRNAVKQKLNTMRDNIIERITEPTPAVSPMGVVHKNLKVRICTDPLDINKNFKRQHFPLQTIEEIATCLHRSKYVTFLDSTKGFWQVKVPQQTSFATLWGRYACLRMPFGLASTTEHNLLCKDLQKYWTYREQLAYNYVIFKRTQTLIPAAMKSLVLSQLHHAHKGIQGTVGLAKEHVFWDGMRQDVTEYMRKCTTCQKLQRDLPQEPLSKEDPPPVLG</sequence>
<dbReference type="Pfam" id="PF17921">
    <property type="entry name" value="Integrase_H2C2"/>
    <property type="match status" value="1"/>
</dbReference>
<feature type="domain" description="Integrase zinc-binding" evidence="2">
    <location>
        <begin position="230"/>
        <end position="282"/>
    </location>
</feature>
<name>A0ABQ9G3F7_9NEOP</name>
<reference evidence="3 4" key="1">
    <citation type="submission" date="2023-02" db="EMBL/GenBank/DDBJ databases">
        <title>LHISI_Scaffold_Assembly.</title>
        <authorList>
            <person name="Stuart O.P."/>
            <person name="Cleave R."/>
            <person name="Magrath M.J.L."/>
            <person name="Mikheyev A.S."/>
        </authorList>
    </citation>
    <scope>NUCLEOTIDE SEQUENCE [LARGE SCALE GENOMIC DNA]</scope>
    <source>
        <strain evidence="3">Daus_M_001</strain>
        <tissue evidence="3">Leg muscle</tissue>
    </source>
</reference>
<organism evidence="3 4">
    <name type="scientific">Dryococelus australis</name>
    <dbReference type="NCBI Taxonomy" id="614101"/>
    <lineage>
        <taxon>Eukaryota</taxon>
        <taxon>Metazoa</taxon>
        <taxon>Ecdysozoa</taxon>
        <taxon>Arthropoda</taxon>
        <taxon>Hexapoda</taxon>
        <taxon>Insecta</taxon>
        <taxon>Pterygota</taxon>
        <taxon>Neoptera</taxon>
        <taxon>Polyneoptera</taxon>
        <taxon>Phasmatodea</taxon>
        <taxon>Verophasmatodea</taxon>
        <taxon>Anareolatae</taxon>
        <taxon>Phasmatidae</taxon>
        <taxon>Eurycanthinae</taxon>
        <taxon>Dryococelus</taxon>
    </lineage>
</organism>
<dbReference type="EMBL" id="JARBHB010000016">
    <property type="protein sequence ID" value="KAJ8867008.1"/>
    <property type="molecule type" value="Genomic_DNA"/>
</dbReference>
<evidence type="ECO:0000313" key="4">
    <source>
        <dbReference type="Proteomes" id="UP001159363"/>
    </source>
</evidence>
<dbReference type="SUPFAM" id="SSF56672">
    <property type="entry name" value="DNA/RNA polymerases"/>
    <property type="match status" value="1"/>
</dbReference>
<evidence type="ECO:0000313" key="3">
    <source>
        <dbReference type="EMBL" id="KAJ8867008.1"/>
    </source>
</evidence>
<dbReference type="InterPro" id="IPR050951">
    <property type="entry name" value="Retrovirus_Pol_polyprotein"/>
</dbReference>
<dbReference type="Proteomes" id="UP001159363">
    <property type="component" value="Chromosome 15"/>
</dbReference>